<evidence type="ECO:0000313" key="16">
    <source>
        <dbReference type="EMBL" id="KAG2224589.1"/>
    </source>
</evidence>
<feature type="transmembrane region" description="Helical" evidence="14">
    <location>
        <begin position="20"/>
        <end position="42"/>
    </location>
</feature>
<sequence>MDMDHNHGADENTPWNINIPYAGILAGVLAGLTVLLGIRHFCFTWTITRNKEFIKLYSRWERFIINKCSYTLTGMHGQPLLPPIGGILVIIMLLSTILPLLLVKVDLAVNSNRAGFLAIACVPFLLASTGKHSAFALVTGISPVKLNYLHRLLATAIVVLATVHMATMLKSWTRFPAFLETKLAMTKVQYGLAGYGCLCVVFLGSLYPVRRFCYEAFMLTHLVGFGFLGAIAKHTPYAMRYFFAGFVCYALNAFAGWFVKSRIGYARFEILPNGCTKISLRLASPLVHRPGQHIYINLPALSYFEWHPFTITNTHMAPGGVSDMVEVHACVRGNFTRKLYERCQDGKEWLAFTSGPCGNGSIDLEPATMLSSHESILLLAGGAGVTFPIRLLRELAYTLIEFEMSSNFITRDIYFCWSVRNAGQLAWFREELEHLLTVFENARQSDSRKPRLTINFYITGSDTTGINEKIEDVQEHHNEGNTMLRATSDEATKATLYTNTRIQVRSLLKNLSGRSPGVFACGPSGFNAHVKNVVAKYTSLRSNPHLHCEEFEY</sequence>
<dbReference type="Pfam" id="PF01794">
    <property type="entry name" value="Ferric_reduct"/>
    <property type="match status" value="1"/>
</dbReference>
<dbReference type="CDD" id="cd06186">
    <property type="entry name" value="NOX_Duox_like_FAD_NADP"/>
    <property type="match status" value="1"/>
</dbReference>
<evidence type="ECO:0000256" key="13">
    <source>
        <dbReference type="ARBA" id="ARBA00048483"/>
    </source>
</evidence>
<feature type="transmembrane region" description="Helical" evidence="14">
    <location>
        <begin position="152"/>
        <end position="172"/>
    </location>
</feature>
<evidence type="ECO:0000256" key="10">
    <source>
        <dbReference type="ARBA" id="ARBA00023065"/>
    </source>
</evidence>
<keyword evidence="17" id="KW-1185">Reference proteome</keyword>
<evidence type="ECO:0000256" key="7">
    <source>
        <dbReference type="ARBA" id="ARBA00022982"/>
    </source>
</evidence>
<comment type="catalytic activity">
    <reaction evidence="13">
        <text>2 a Fe(II)-siderophore + NADP(+) + H(+) = 2 a Fe(III)-siderophore + NADPH</text>
        <dbReference type="Rhea" id="RHEA:28795"/>
        <dbReference type="Rhea" id="RHEA-COMP:11342"/>
        <dbReference type="Rhea" id="RHEA-COMP:11344"/>
        <dbReference type="ChEBI" id="CHEBI:15378"/>
        <dbReference type="ChEBI" id="CHEBI:29033"/>
        <dbReference type="ChEBI" id="CHEBI:29034"/>
        <dbReference type="ChEBI" id="CHEBI:57783"/>
        <dbReference type="ChEBI" id="CHEBI:58349"/>
        <dbReference type="EC" id="1.16.1.9"/>
    </reaction>
</comment>
<dbReference type="GO" id="GO:0005886">
    <property type="term" value="C:plasma membrane"/>
    <property type="evidence" value="ECO:0007669"/>
    <property type="project" value="UniProtKB-SubCell"/>
</dbReference>
<dbReference type="Pfam" id="PF08022">
    <property type="entry name" value="FAD_binding_8"/>
    <property type="match status" value="1"/>
</dbReference>
<proteinExistence type="inferred from homology"/>
<feature type="transmembrane region" description="Helical" evidence="14">
    <location>
        <begin position="238"/>
        <end position="259"/>
    </location>
</feature>
<feature type="transmembrane region" description="Helical" evidence="14">
    <location>
        <begin position="216"/>
        <end position="232"/>
    </location>
</feature>
<keyword evidence="4" id="KW-0813">Transport</keyword>
<evidence type="ECO:0000256" key="9">
    <source>
        <dbReference type="ARBA" id="ARBA00023002"/>
    </source>
</evidence>
<dbReference type="PROSITE" id="PS51384">
    <property type="entry name" value="FAD_FR"/>
    <property type="match status" value="1"/>
</dbReference>
<dbReference type="PANTHER" id="PTHR32361">
    <property type="entry name" value="FERRIC/CUPRIC REDUCTASE TRANSMEMBRANE COMPONENT"/>
    <property type="match status" value="1"/>
</dbReference>
<evidence type="ECO:0000256" key="6">
    <source>
        <dbReference type="ARBA" id="ARBA00022692"/>
    </source>
</evidence>
<dbReference type="GO" id="GO:0006826">
    <property type="term" value="P:iron ion transport"/>
    <property type="evidence" value="ECO:0007669"/>
    <property type="project" value="TreeGrafter"/>
</dbReference>
<keyword evidence="12" id="KW-0325">Glycoprotein</keyword>
<protein>
    <recommendedName>
        <fullName evidence="3">ferric-chelate reductase (NADPH)</fullName>
        <ecNumber evidence="3">1.16.1.9</ecNumber>
    </recommendedName>
</protein>
<dbReference type="GO" id="GO:0006879">
    <property type="term" value="P:intracellular iron ion homeostasis"/>
    <property type="evidence" value="ECO:0007669"/>
    <property type="project" value="TreeGrafter"/>
</dbReference>
<feature type="transmembrane region" description="Helical" evidence="14">
    <location>
        <begin position="80"/>
        <end position="102"/>
    </location>
</feature>
<evidence type="ECO:0000256" key="11">
    <source>
        <dbReference type="ARBA" id="ARBA00023136"/>
    </source>
</evidence>
<feature type="transmembrane region" description="Helical" evidence="14">
    <location>
        <begin position="192"/>
        <end position="209"/>
    </location>
</feature>
<dbReference type="InterPro" id="IPR017927">
    <property type="entry name" value="FAD-bd_FR_type"/>
</dbReference>
<evidence type="ECO:0000256" key="2">
    <source>
        <dbReference type="ARBA" id="ARBA00006278"/>
    </source>
</evidence>
<keyword evidence="5" id="KW-1003">Cell membrane</keyword>
<reference evidence="16 17" key="1">
    <citation type="submission" date="2020-12" db="EMBL/GenBank/DDBJ databases">
        <title>Metabolic potential, ecology and presence of endohyphal bacteria is reflected in genomic diversity of Mucoromycotina.</title>
        <authorList>
            <person name="Muszewska A."/>
            <person name="Okrasinska A."/>
            <person name="Steczkiewicz K."/>
            <person name="Drgas O."/>
            <person name="Orlowska M."/>
            <person name="Perlinska-Lenart U."/>
            <person name="Aleksandrzak-Piekarczyk T."/>
            <person name="Szatraj K."/>
            <person name="Zielenkiewicz U."/>
            <person name="Pilsyk S."/>
            <person name="Malc E."/>
            <person name="Mieczkowski P."/>
            <person name="Kruszewska J.S."/>
            <person name="Biernat P."/>
            <person name="Pawlowska J."/>
        </authorList>
    </citation>
    <scope>NUCLEOTIDE SEQUENCE [LARGE SCALE GENOMIC DNA]</scope>
    <source>
        <strain evidence="16 17">CBS 142.35</strain>
    </source>
</reference>
<dbReference type="SFLD" id="SFLDG01168">
    <property type="entry name" value="Ferric_reductase_subgroup_(FRE"/>
    <property type="match status" value="1"/>
</dbReference>
<dbReference type="EC" id="1.16.1.9" evidence="3"/>
<organism evidence="16 17">
    <name type="scientific">Circinella minor</name>
    <dbReference type="NCBI Taxonomy" id="1195481"/>
    <lineage>
        <taxon>Eukaryota</taxon>
        <taxon>Fungi</taxon>
        <taxon>Fungi incertae sedis</taxon>
        <taxon>Mucoromycota</taxon>
        <taxon>Mucoromycotina</taxon>
        <taxon>Mucoromycetes</taxon>
        <taxon>Mucorales</taxon>
        <taxon>Lichtheimiaceae</taxon>
        <taxon>Circinella</taxon>
    </lineage>
</organism>
<evidence type="ECO:0000256" key="5">
    <source>
        <dbReference type="ARBA" id="ARBA00022475"/>
    </source>
</evidence>
<gene>
    <name evidence="16" type="ORF">INT45_003729</name>
</gene>
<keyword evidence="6 14" id="KW-0812">Transmembrane</keyword>
<feature type="domain" description="FAD-binding FR-type" evidence="15">
    <location>
        <begin position="256"/>
        <end position="363"/>
    </location>
</feature>
<evidence type="ECO:0000256" key="4">
    <source>
        <dbReference type="ARBA" id="ARBA00022448"/>
    </source>
</evidence>
<dbReference type="SFLD" id="SFLDS00052">
    <property type="entry name" value="Ferric_Reductase_Domain"/>
    <property type="match status" value="1"/>
</dbReference>
<keyword evidence="8 14" id="KW-1133">Transmembrane helix</keyword>
<dbReference type="InterPro" id="IPR017938">
    <property type="entry name" value="Riboflavin_synthase-like_b-brl"/>
</dbReference>
<name>A0A8H7VRQ4_9FUNG</name>
<dbReference type="GO" id="GO:0015677">
    <property type="term" value="P:copper ion import"/>
    <property type="evidence" value="ECO:0007669"/>
    <property type="project" value="TreeGrafter"/>
</dbReference>
<dbReference type="InterPro" id="IPR013121">
    <property type="entry name" value="Fe_red_NAD-bd_6"/>
</dbReference>
<dbReference type="OrthoDB" id="167398at2759"/>
<dbReference type="InterPro" id="IPR013112">
    <property type="entry name" value="FAD-bd_8"/>
</dbReference>
<evidence type="ECO:0000256" key="14">
    <source>
        <dbReference type="SAM" id="Phobius"/>
    </source>
</evidence>
<dbReference type="InterPro" id="IPR013130">
    <property type="entry name" value="Fe3_Rdtase_TM_dom"/>
</dbReference>
<comment type="caution">
    <text evidence="16">The sequence shown here is derived from an EMBL/GenBank/DDBJ whole genome shotgun (WGS) entry which is preliminary data.</text>
</comment>
<dbReference type="PANTHER" id="PTHR32361:SF9">
    <property type="entry name" value="FERRIC REDUCTASE TRANSMEMBRANE COMPONENT 3-RELATED"/>
    <property type="match status" value="1"/>
</dbReference>
<keyword evidence="7" id="KW-0249">Electron transport</keyword>
<comment type="similarity">
    <text evidence="2">Belongs to the ferric reductase (FRE) family.</text>
</comment>
<dbReference type="SUPFAM" id="SSF52343">
    <property type="entry name" value="Ferredoxin reductase-like, C-terminal NADP-linked domain"/>
    <property type="match status" value="1"/>
</dbReference>
<dbReference type="InterPro" id="IPR051410">
    <property type="entry name" value="Ferric/Cupric_Reductase"/>
</dbReference>
<keyword evidence="11 14" id="KW-0472">Membrane</keyword>
<dbReference type="Proteomes" id="UP000646827">
    <property type="component" value="Unassembled WGS sequence"/>
</dbReference>
<dbReference type="SUPFAM" id="SSF63380">
    <property type="entry name" value="Riboflavin synthase domain-like"/>
    <property type="match status" value="1"/>
</dbReference>
<dbReference type="AlphaFoldDB" id="A0A8H7VRQ4"/>
<dbReference type="Pfam" id="PF08030">
    <property type="entry name" value="NAD_binding_6"/>
    <property type="match status" value="1"/>
</dbReference>
<keyword evidence="9" id="KW-0560">Oxidoreductase</keyword>
<comment type="subcellular location">
    <subcellularLocation>
        <location evidence="1">Cell membrane</location>
        <topology evidence="1">Multi-pass membrane protein</topology>
    </subcellularLocation>
</comment>
<accession>A0A8H7VRQ4</accession>
<dbReference type="Gene3D" id="3.40.50.80">
    <property type="entry name" value="Nucleotide-binding domain of ferredoxin-NADP reductase (FNR) module"/>
    <property type="match status" value="1"/>
</dbReference>
<evidence type="ECO:0000259" key="15">
    <source>
        <dbReference type="PROSITE" id="PS51384"/>
    </source>
</evidence>
<dbReference type="GO" id="GO:0052851">
    <property type="term" value="F:ferric-chelate reductase (NADPH) activity"/>
    <property type="evidence" value="ECO:0007669"/>
    <property type="project" value="UniProtKB-EC"/>
</dbReference>
<evidence type="ECO:0000313" key="17">
    <source>
        <dbReference type="Proteomes" id="UP000646827"/>
    </source>
</evidence>
<evidence type="ECO:0000256" key="8">
    <source>
        <dbReference type="ARBA" id="ARBA00022989"/>
    </source>
</evidence>
<dbReference type="InterPro" id="IPR039261">
    <property type="entry name" value="FNR_nucleotide-bd"/>
</dbReference>
<dbReference type="EMBL" id="JAEPRB010000040">
    <property type="protein sequence ID" value="KAG2224589.1"/>
    <property type="molecule type" value="Genomic_DNA"/>
</dbReference>
<feature type="transmembrane region" description="Helical" evidence="14">
    <location>
        <begin position="114"/>
        <end position="140"/>
    </location>
</feature>
<evidence type="ECO:0000256" key="3">
    <source>
        <dbReference type="ARBA" id="ARBA00012668"/>
    </source>
</evidence>
<evidence type="ECO:0000256" key="12">
    <source>
        <dbReference type="ARBA" id="ARBA00023180"/>
    </source>
</evidence>
<keyword evidence="10" id="KW-0406">Ion transport</keyword>
<evidence type="ECO:0000256" key="1">
    <source>
        <dbReference type="ARBA" id="ARBA00004651"/>
    </source>
</evidence>